<evidence type="ECO:0000259" key="2">
    <source>
        <dbReference type="Pfam" id="PF01266"/>
    </source>
</evidence>
<dbReference type="PANTHER" id="PTHR13847">
    <property type="entry name" value="SARCOSINE DEHYDROGENASE-RELATED"/>
    <property type="match status" value="1"/>
</dbReference>
<evidence type="ECO:0000313" key="3">
    <source>
        <dbReference type="EMBL" id="MBB6142401.1"/>
    </source>
</evidence>
<dbReference type="PANTHER" id="PTHR13847:SF289">
    <property type="entry name" value="GLYCINE OXIDASE"/>
    <property type="match status" value="1"/>
</dbReference>
<dbReference type="Proteomes" id="UP000538666">
    <property type="component" value="Unassembled WGS sequence"/>
</dbReference>
<accession>A0A841JTV6</accession>
<sequence>MKHTEVAVAGGGIVGLTIALELASMGRQVTVFERQRAMSEASWAAGGMLAAADPENPPALHSLSELSRSLYPQFLARVAELSGMKVPIRTRQTIQGTSHLPYGFFTLDATTLNTLAPGIETDGRSFFLLEEDSLSPRDLARALPPAVRAAGVALHEDCPVLSAQENGSHVKLATAQGEWTADILIHATGAWTAELTGAPSTPRKGQMIEVQLPQSAQLDVVLRTEEIYLIPRGQGRVVIGATVEDAGFDKEIDPRAIEELMATAASLWPPVRGAEIVETWAGLRPASPDELPMIGPLENGAEQKKRREQRIWLAAGHFRNGILLAPGTARLMRQMITGATPSVDPAPFRCDRFALSSGQ</sequence>
<evidence type="ECO:0000256" key="1">
    <source>
        <dbReference type="ARBA" id="ARBA00023002"/>
    </source>
</evidence>
<gene>
    <name evidence="3" type="ORF">HNQ77_000339</name>
</gene>
<dbReference type="SUPFAM" id="SSF51905">
    <property type="entry name" value="FAD/NAD(P)-binding domain"/>
    <property type="match status" value="1"/>
</dbReference>
<keyword evidence="1 3" id="KW-0560">Oxidoreductase</keyword>
<comment type="caution">
    <text evidence="3">The sequence shown here is derived from an EMBL/GenBank/DDBJ whole genome shotgun (WGS) entry which is preliminary data.</text>
</comment>
<protein>
    <submittedName>
        <fullName evidence="3">Glycine oxidase</fullName>
        <ecNumber evidence="3">1.4.3.19</ecNumber>
    </submittedName>
</protein>
<reference evidence="3 4" key="1">
    <citation type="submission" date="2020-08" db="EMBL/GenBank/DDBJ databases">
        <title>Genomic Encyclopedia of Type Strains, Phase IV (KMG-IV): sequencing the most valuable type-strain genomes for metagenomic binning, comparative biology and taxonomic classification.</title>
        <authorList>
            <person name="Goeker M."/>
        </authorList>
    </citation>
    <scope>NUCLEOTIDE SEQUENCE [LARGE SCALE GENOMIC DNA]</scope>
    <source>
        <strain evidence="3 4">DSM 103733</strain>
    </source>
</reference>
<dbReference type="GO" id="GO:0005737">
    <property type="term" value="C:cytoplasm"/>
    <property type="evidence" value="ECO:0007669"/>
    <property type="project" value="TreeGrafter"/>
</dbReference>
<keyword evidence="4" id="KW-1185">Reference proteome</keyword>
<feature type="domain" description="FAD dependent oxidoreductase" evidence="2">
    <location>
        <begin position="6"/>
        <end position="334"/>
    </location>
</feature>
<name>A0A841JTV6_9BACT</name>
<evidence type="ECO:0000313" key="4">
    <source>
        <dbReference type="Proteomes" id="UP000538666"/>
    </source>
</evidence>
<dbReference type="Gene3D" id="3.50.50.60">
    <property type="entry name" value="FAD/NAD(P)-binding domain"/>
    <property type="match status" value="1"/>
</dbReference>
<organism evidence="3 4">
    <name type="scientific">Silvibacterium bohemicum</name>
    <dbReference type="NCBI Taxonomy" id="1577686"/>
    <lineage>
        <taxon>Bacteria</taxon>
        <taxon>Pseudomonadati</taxon>
        <taxon>Acidobacteriota</taxon>
        <taxon>Terriglobia</taxon>
        <taxon>Terriglobales</taxon>
        <taxon>Acidobacteriaceae</taxon>
        <taxon>Silvibacterium</taxon>
    </lineage>
</organism>
<dbReference type="GO" id="GO:0043799">
    <property type="term" value="F:glycine oxidase activity"/>
    <property type="evidence" value="ECO:0007669"/>
    <property type="project" value="UniProtKB-EC"/>
</dbReference>
<dbReference type="InterPro" id="IPR006076">
    <property type="entry name" value="FAD-dep_OxRdtase"/>
</dbReference>
<dbReference type="AlphaFoldDB" id="A0A841JTV6"/>
<dbReference type="Gene3D" id="3.30.9.10">
    <property type="entry name" value="D-Amino Acid Oxidase, subunit A, domain 2"/>
    <property type="match status" value="1"/>
</dbReference>
<dbReference type="SUPFAM" id="SSF54373">
    <property type="entry name" value="FAD-linked reductases, C-terminal domain"/>
    <property type="match status" value="1"/>
</dbReference>
<dbReference type="Pfam" id="PF01266">
    <property type="entry name" value="DAO"/>
    <property type="match status" value="1"/>
</dbReference>
<dbReference type="EC" id="1.4.3.19" evidence="3"/>
<dbReference type="OrthoDB" id="9794226at2"/>
<dbReference type="RefSeq" id="WP_050057638.1">
    <property type="nucleotide sequence ID" value="NZ_JACHEK010000001.1"/>
</dbReference>
<proteinExistence type="predicted"/>
<dbReference type="EMBL" id="JACHEK010000001">
    <property type="protein sequence ID" value="MBB6142401.1"/>
    <property type="molecule type" value="Genomic_DNA"/>
</dbReference>
<dbReference type="InterPro" id="IPR036188">
    <property type="entry name" value="FAD/NAD-bd_sf"/>
</dbReference>